<organism evidence="1">
    <name type="scientific">viral metagenome</name>
    <dbReference type="NCBI Taxonomy" id="1070528"/>
    <lineage>
        <taxon>unclassified sequences</taxon>
        <taxon>metagenomes</taxon>
        <taxon>organismal metagenomes</taxon>
    </lineage>
</organism>
<dbReference type="AlphaFoldDB" id="A0A6M3IYM2"/>
<protein>
    <submittedName>
        <fullName evidence="1">Uncharacterized protein</fullName>
    </submittedName>
</protein>
<reference evidence="1" key="1">
    <citation type="submission" date="2020-03" db="EMBL/GenBank/DDBJ databases">
        <title>The deep terrestrial virosphere.</title>
        <authorList>
            <person name="Holmfeldt K."/>
            <person name="Nilsson E."/>
            <person name="Simone D."/>
            <person name="Lopez-Fernandez M."/>
            <person name="Wu X."/>
            <person name="de Brujin I."/>
            <person name="Lundin D."/>
            <person name="Andersson A."/>
            <person name="Bertilsson S."/>
            <person name="Dopson M."/>
        </authorList>
    </citation>
    <scope>NUCLEOTIDE SEQUENCE</scope>
    <source>
        <strain evidence="1">MM415B00751</strain>
    </source>
</reference>
<proteinExistence type="predicted"/>
<name>A0A6M3IYM2_9ZZZZ</name>
<gene>
    <name evidence="1" type="ORF">MM415B00751_0006</name>
</gene>
<evidence type="ECO:0000313" key="1">
    <source>
        <dbReference type="EMBL" id="QJA62570.1"/>
    </source>
</evidence>
<accession>A0A6M3IYM2</accession>
<sequence>MLKIEDFLDVEINHLLAGDLRTAKKLVCVVQVYRETVHYEVVTMDGVFKYSHLACAVRKYNEV</sequence>
<dbReference type="EMBL" id="MT141475">
    <property type="protein sequence ID" value="QJA62570.1"/>
    <property type="molecule type" value="Genomic_DNA"/>
</dbReference>